<protein>
    <submittedName>
        <fullName evidence="7">(2Fe-2S)-binding protein</fullName>
    </submittedName>
</protein>
<dbReference type="GO" id="GO:0051537">
    <property type="term" value="F:2 iron, 2 sulfur cluster binding"/>
    <property type="evidence" value="ECO:0007669"/>
    <property type="project" value="UniProtKB-KW"/>
</dbReference>
<dbReference type="Gene3D" id="2.102.10.10">
    <property type="entry name" value="Rieske [2Fe-2S] iron-sulphur domain"/>
    <property type="match status" value="1"/>
</dbReference>
<dbReference type="InterPro" id="IPR017941">
    <property type="entry name" value="Rieske_2Fe-2S"/>
</dbReference>
<keyword evidence="8" id="KW-1185">Reference proteome</keyword>
<dbReference type="RefSeq" id="WP_053401205.1">
    <property type="nucleotide sequence ID" value="NZ_LILC01000013.1"/>
</dbReference>
<evidence type="ECO:0000256" key="5">
    <source>
        <dbReference type="ARBA" id="ARBA00023157"/>
    </source>
</evidence>
<keyword evidence="1" id="KW-0001">2Fe-2S</keyword>
<dbReference type="InterPro" id="IPR038010">
    <property type="entry name" value="YhfW_C"/>
</dbReference>
<keyword evidence="2" id="KW-0479">Metal-binding</keyword>
<name>A0A0M0L639_9BACI</name>
<dbReference type="GO" id="GO:0016020">
    <property type="term" value="C:membrane"/>
    <property type="evidence" value="ECO:0007669"/>
    <property type="project" value="InterPro"/>
</dbReference>
<dbReference type="SUPFAM" id="SSF50022">
    <property type="entry name" value="ISP domain"/>
    <property type="match status" value="1"/>
</dbReference>
<accession>A0A0M0L639</accession>
<dbReference type="Pfam" id="PF01266">
    <property type="entry name" value="DAO"/>
    <property type="match status" value="1"/>
</dbReference>
<dbReference type="OrthoDB" id="9767869at2"/>
<dbReference type="PATRIC" id="fig|284581.3.peg.2021"/>
<dbReference type="AlphaFoldDB" id="A0A0M0L639"/>
<evidence type="ECO:0000256" key="2">
    <source>
        <dbReference type="ARBA" id="ARBA00022723"/>
    </source>
</evidence>
<dbReference type="EMBL" id="LILC01000013">
    <property type="protein sequence ID" value="KOO46138.1"/>
    <property type="molecule type" value="Genomic_DNA"/>
</dbReference>
<feature type="domain" description="Rieske" evidence="6">
    <location>
        <begin position="421"/>
        <end position="505"/>
    </location>
</feature>
<dbReference type="GO" id="GO:0004497">
    <property type="term" value="F:monooxygenase activity"/>
    <property type="evidence" value="ECO:0007669"/>
    <property type="project" value="UniProtKB-ARBA"/>
</dbReference>
<evidence type="ECO:0000259" key="6">
    <source>
        <dbReference type="PROSITE" id="PS51296"/>
    </source>
</evidence>
<dbReference type="GO" id="GO:0046872">
    <property type="term" value="F:metal ion binding"/>
    <property type="evidence" value="ECO:0007669"/>
    <property type="project" value="UniProtKB-KW"/>
</dbReference>
<proteinExistence type="predicted"/>
<keyword evidence="5" id="KW-1015">Disulfide bond</keyword>
<keyword evidence="3" id="KW-0408">Iron</keyword>
<dbReference type="PRINTS" id="PR00162">
    <property type="entry name" value="RIESKE"/>
</dbReference>
<reference evidence="8" key="1">
    <citation type="submission" date="2015-08" db="EMBL/GenBank/DDBJ databases">
        <title>Fjat-14210 dsm16467.</title>
        <authorList>
            <person name="Liu B."/>
            <person name="Wang J."/>
            <person name="Zhu Y."/>
            <person name="Liu G."/>
            <person name="Chen Q."/>
            <person name="Chen Z."/>
            <person name="Lan J."/>
            <person name="Che J."/>
            <person name="Ge C."/>
            <person name="Shi H."/>
            <person name="Pan Z."/>
            <person name="Liu X."/>
        </authorList>
    </citation>
    <scope>NUCLEOTIDE SEQUENCE [LARGE SCALE GENOMIC DNA]</scope>
    <source>
        <strain evidence="8">DSM 16467</strain>
    </source>
</reference>
<dbReference type="CDD" id="cd03477">
    <property type="entry name" value="Rieske_YhfW_C"/>
    <property type="match status" value="1"/>
</dbReference>
<keyword evidence="4" id="KW-0411">Iron-sulfur</keyword>
<dbReference type="PANTHER" id="PTHR13847:SF274">
    <property type="entry name" value="RIESKE 2FE-2S IRON-SULFUR PROTEIN YHFW-RELATED"/>
    <property type="match status" value="1"/>
</dbReference>
<evidence type="ECO:0000256" key="1">
    <source>
        <dbReference type="ARBA" id="ARBA00022714"/>
    </source>
</evidence>
<dbReference type="InterPro" id="IPR036922">
    <property type="entry name" value="Rieske_2Fe-2S_sf"/>
</dbReference>
<dbReference type="FunFam" id="2.102.10.10:FF:000014">
    <property type="entry name" value="Oxidoreductase, FAD dependent"/>
    <property type="match status" value="1"/>
</dbReference>
<comment type="caution">
    <text evidence="7">The sequence shown here is derived from an EMBL/GenBank/DDBJ whole genome shotgun (WGS) entry which is preliminary data.</text>
</comment>
<dbReference type="STRING" id="284581.AMD01_09725"/>
<gene>
    <name evidence="7" type="ORF">AMD01_09725</name>
</gene>
<dbReference type="InterPro" id="IPR005805">
    <property type="entry name" value="Rieske_Fe-S_prot_C"/>
</dbReference>
<evidence type="ECO:0000313" key="8">
    <source>
        <dbReference type="Proteomes" id="UP000037558"/>
    </source>
</evidence>
<dbReference type="Proteomes" id="UP000037558">
    <property type="component" value="Unassembled WGS sequence"/>
</dbReference>
<dbReference type="Gene3D" id="3.30.9.10">
    <property type="entry name" value="D-Amino Acid Oxidase, subunit A, domain 2"/>
    <property type="match status" value="1"/>
</dbReference>
<dbReference type="GO" id="GO:0005737">
    <property type="term" value="C:cytoplasm"/>
    <property type="evidence" value="ECO:0007669"/>
    <property type="project" value="TreeGrafter"/>
</dbReference>
<dbReference type="PROSITE" id="PS51296">
    <property type="entry name" value="RIESKE"/>
    <property type="match status" value="1"/>
</dbReference>
<evidence type="ECO:0000256" key="3">
    <source>
        <dbReference type="ARBA" id="ARBA00023004"/>
    </source>
</evidence>
<dbReference type="InterPro" id="IPR006076">
    <property type="entry name" value="FAD-dep_OxRdtase"/>
</dbReference>
<dbReference type="PANTHER" id="PTHR13847">
    <property type="entry name" value="SARCOSINE DEHYDROGENASE-RELATED"/>
    <property type="match status" value="1"/>
</dbReference>
<evidence type="ECO:0000256" key="4">
    <source>
        <dbReference type="ARBA" id="ARBA00023014"/>
    </source>
</evidence>
<evidence type="ECO:0000313" key="7">
    <source>
        <dbReference type="EMBL" id="KOO46138.1"/>
    </source>
</evidence>
<dbReference type="Pfam" id="PF00355">
    <property type="entry name" value="Rieske"/>
    <property type="match status" value="1"/>
</dbReference>
<sequence length="505" mass="56328">MTEEPKNHLEPYWRAEIDLPRYEALKEDIAVDVCIVGGGIAGITTAYLLSKEGVKVALLEADRIVNGTTGHTTAKVTAQHGLIYDELIEHIGEEKTKLYYEINNEAKNFIASESKKLGLDCDFVSEAACIYATTDSYMKKIENEYEAYQRLNIPSLFIDDIPLPFDIKGAVVMKDQAQFHPVKYITKLAEEIVKNGGQLFEGTVAIDVENEEQTKVVTKNGPKVTCTYVVACSHFPFFDGNGFYFTRMYAERSYVLAVKPKIVYPGGMYYSAETPTRSLRYTPYQGDKLILVSGEGHKTGQGSSTSAHYKALEEFSQQTIGVESIPFRWSAQDLITLDKVPYVGPITDDKRNILVATGFRKWGMTNGTAAAFLLRDIILKRDNPCKEVYNPSRFSIDPSLKMFFKNNLDVAGHLLAGKLQRPDKKAEHLKKDEGAVVSVNGKRCGAYRDKEGTLHFVDTTCTHLGCEVEWNDGDRTWDCPCHGSRFSTSGDVIEGPAKKPLGKID</sequence>
<dbReference type="InterPro" id="IPR036188">
    <property type="entry name" value="FAD/NAD-bd_sf"/>
</dbReference>
<dbReference type="GO" id="GO:0016705">
    <property type="term" value="F:oxidoreductase activity, acting on paired donors, with incorporation or reduction of molecular oxygen"/>
    <property type="evidence" value="ECO:0007669"/>
    <property type="project" value="UniProtKB-ARBA"/>
</dbReference>
<dbReference type="SUPFAM" id="SSF51905">
    <property type="entry name" value="FAD/NAD(P)-binding domain"/>
    <property type="match status" value="1"/>
</dbReference>
<dbReference type="Gene3D" id="3.50.50.60">
    <property type="entry name" value="FAD/NAD(P)-binding domain"/>
    <property type="match status" value="1"/>
</dbReference>
<organism evidence="7 8">
    <name type="scientific">Priestia koreensis</name>
    <dbReference type="NCBI Taxonomy" id="284581"/>
    <lineage>
        <taxon>Bacteria</taxon>
        <taxon>Bacillati</taxon>
        <taxon>Bacillota</taxon>
        <taxon>Bacilli</taxon>
        <taxon>Bacillales</taxon>
        <taxon>Bacillaceae</taxon>
        <taxon>Priestia</taxon>
    </lineage>
</organism>